<name>A0A2H9T2Z3_9ZZZZ</name>
<sequence>MLIGRDNNPIEIAQSLTNDLINIKQWANKWDIKFNPAKTESVIFSRKNNKDHPAVNFYDEPVTENKLHTHLGLTLSDDAKWNQHISNIYDKASKRINILRLLKTKIDRKSLTTIYTSYIRPIIEYADVVWDNCSQIQKNLLESIQLDAARLITGLRKGTSHEKLYTELGWESLSCRRQKHKLILMFKILNNETPDYLREIIEPYIHDETLVRYPLRTVRLFDPPLCRTVTYFESFFPSVLNEMNRLAPEISNIHSTNQFKKLLNNNHHIISTTTDVFKYSGRRDINIILCQLRNNVSNLNYDRFNDHLIESPMCQCNQSVETISHYFFECNLYQNPRLVLIQHLNHPHHNHLCTNVIVNGCTLCNNIQNFSILTHVSNFILQSKRF</sequence>
<dbReference type="EMBL" id="NSIT01000508">
    <property type="protein sequence ID" value="PJE77559.1"/>
    <property type="molecule type" value="Genomic_DNA"/>
</dbReference>
<evidence type="ECO:0008006" key="2">
    <source>
        <dbReference type="Google" id="ProtNLM"/>
    </source>
</evidence>
<dbReference type="PANTHER" id="PTHR33332">
    <property type="entry name" value="REVERSE TRANSCRIPTASE DOMAIN-CONTAINING PROTEIN"/>
    <property type="match status" value="1"/>
</dbReference>
<accession>A0A2H9T2Z3</accession>
<dbReference type="AlphaFoldDB" id="A0A2H9T2Z3"/>
<gene>
    <name evidence="1" type="ORF">CI610_03514</name>
</gene>
<organism evidence="1">
    <name type="scientific">invertebrate metagenome</name>
    <dbReference type="NCBI Taxonomy" id="1711999"/>
    <lineage>
        <taxon>unclassified sequences</taxon>
        <taxon>metagenomes</taxon>
        <taxon>organismal metagenomes</taxon>
    </lineage>
</organism>
<evidence type="ECO:0000313" key="1">
    <source>
        <dbReference type="EMBL" id="PJE77559.1"/>
    </source>
</evidence>
<comment type="caution">
    <text evidence="1">The sequence shown here is derived from an EMBL/GenBank/DDBJ whole genome shotgun (WGS) entry which is preliminary data.</text>
</comment>
<reference evidence="1" key="1">
    <citation type="journal article" date="2017" name="Appl. Environ. Microbiol.">
        <title>Molecular characterization of an Endozoicomonas-like organism causing infection in king scallop Pecten maximus L.</title>
        <authorList>
            <person name="Cano I."/>
            <person name="van Aerle R."/>
            <person name="Ross S."/>
            <person name="Verner-Jeffreys D.W."/>
            <person name="Paley R.K."/>
            <person name="Rimmer G."/>
            <person name="Ryder D."/>
            <person name="Hooper P."/>
            <person name="Stone D."/>
            <person name="Feist S.W."/>
        </authorList>
    </citation>
    <scope>NUCLEOTIDE SEQUENCE</scope>
</reference>
<protein>
    <recommendedName>
        <fullName evidence="2">Reverse transcriptase domain-containing protein</fullName>
    </recommendedName>
</protein>
<proteinExistence type="predicted"/>